<dbReference type="InterPro" id="IPR046524">
    <property type="entry name" value="DUF6701"/>
</dbReference>
<evidence type="ECO:0000313" key="5">
    <source>
        <dbReference type="Proteomes" id="UP000481037"/>
    </source>
</evidence>
<dbReference type="InterPro" id="IPR007607">
    <property type="entry name" value="BacA/B"/>
</dbReference>
<keyword evidence="5" id="KW-1185">Reference proteome</keyword>
<proteinExistence type="inferred from homology"/>
<reference evidence="4 5" key="1">
    <citation type="submission" date="2019-11" db="EMBL/GenBank/DDBJ databases">
        <title>Novel species isolated from a subtropical stream in China.</title>
        <authorList>
            <person name="Lu H."/>
        </authorList>
    </citation>
    <scope>NUCLEOTIDE SEQUENCE [LARGE SCALE GENOMIC DNA]</scope>
    <source>
        <strain evidence="4 5">FT25W</strain>
    </source>
</reference>
<dbReference type="Pfam" id="PF20419">
    <property type="entry name" value="DUF6701"/>
    <property type="match status" value="1"/>
</dbReference>
<dbReference type="Proteomes" id="UP000481037">
    <property type="component" value="Unassembled WGS sequence"/>
</dbReference>
<accession>A0A6L5QNW0</accession>
<dbReference type="PANTHER" id="PTHR35024:SF4">
    <property type="entry name" value="POLYMER-FORMING CYTOSKELETAL PROTEIN"/>
    <property type="match status" value="1"/>
</dbReference>
<keyword evidence="2" id="KW-0732">Signal</keyword>
<dbReference type="AlphaFoldDB" id="A0A6L5QNW0"/>
<feature type="signal peptide" evidence="2">
    <location>
        <begin position="1"/>
        <end position="29"/>
    </location>
</feature>
<feature type="chain" id="PRO_5027008758" description="DUF6701 domain-containing protein" evidence="2">
    <location>
        <begin position="30"/>
        <end position="1145"/>
    </location>
</feature>
<dbReference type="PANTHER" id="PTHR35024">
    <property type="entry name" value="HYPOTHETICAL CYTOSOLIC PROTEIN"/>
    <property type="match status" value="1"/>
</dbReference>
<organism evidence="4 5">
    <name type="scientific">Duganella alba</name>
    <dbReference type="NCBI Taxonomy" id="2666081"/>
    <lineage>
        <taxon>Bacteria</taxon>
        <taxon>Pseudomonadati</taxon>
        <taxon>Pseudomonadota</taxon>
        <taxon>Betaproteobacteria</taxon>
        <taxon>Burkholderiales</taxon>
        <taxon>Oxalobacteraceae</taxon>
        <taxon>Telluria group</taxon>
        <taxon>Duganella</taxon>
    </lineage>
</organism>
<comment type="caution">
    <text evidence="4">The sequence shown here is derived from an EMBL/GenBank/DDBJ whole genome shotgun (WGS) entry which is preliminary data.</text>
</comment>
<name>A0A6L5QNW0_9BURK</name>
<dbReference type="RefSeq" id="WP_154368882.1">
    <property type="nucleotide sequence ID" value="NZ_WKJM01000026.1"/>
</dbReference>
<evidence type="ECO:0000256" key="1">
    <source>
        <dbReference type="ARBA" id="ARBA00044755"/>
    </source>
</evidence>
<evidence type="ECO:0000259" key="3">
    <source>
        <dbReference type="Pfam" id="PF20419"/>
    </source>
</evidence>
<gene>
    <name evidence="4" type="ORF">GJ697_24370</name>
</gene>
<sequence>MWLNVLIMLRRGRWGAAAAALLLAGAASAANVNFNGSNTVPVCPLTGSTYTCAALPLGANDTAVISSGYTVVVNSDVALAYAQGLSMSGSAVLRATGNIDLSASNGLNVSGGALIAGGNFKLGSNAQSITANVTAATLTTGGSSTYIGGSVTTSGNINLGSSSTITGAVTSTAGSITTNSSVNLGPLSVAGSINLGSSNTINGAVSGGSITTNSSVTMGALTITNAVNLGSSNTINGSVSATSITTNSSVTINGSITLSKTNSSSVADLGSGIKVTGNVTAYAVKTNSPGTINGAIDAATTIDLGSSITVGGLISGATVTTNSPVTLNGGVKASVSLTVGSGSSITGDIVAPVVTLNASNITVKGAVTATTSLDMGSGTAITGTVKTGNLTMRASNAVINGNATVTGDVDMGSGTTINGDLSARNVNTRASNAVVNGNAAVNSIYIDWGNSVTKTITCTGPGAALCSCVTKADPNYQPTCGAAPSSGADHIQITHNGQGLTCQGSPVTLRACADANCTSTYNGSTTVTLTPGGGQVTFTGTGNAMVYDQKAETAALSAGANTSCINSASSNSTNQCNMTFSAAGVQLAVPDHVSMSSNVLMNIQALKAGPNNASCVPLAQGPVQMNFSCGYKNPASGTAALLLGSGDKAVACNGGTTPVGVTLDSNGVGTLSVKYPDVGLMSVGASYNTSAVDAAGSTSFTAAPASFQIVGKPTPDITINKTAFARASDPFVLKVSAVNAKGDVTPNFGQETPAQSFTIGQVVLKFPSDGEPITPAMLTQGTFARIAGGIGQSNTDSSGLWVFRETGVITLNAALSNSSTYYLNTTATGFKTVGTVDLRFAPHHFDTVLLPGAQMPCAQLGGYSNPCAKPYDQGNFLYAKQGFNIQLNVYKDATTLSKNYRLRSAGSTDTEDVARAITLSAANVADGSANTVLNAVTPSFLFAKGVGLLNGSALPALDYVASQSPPAVPGAPATIFVRAADSDGATSARSGAIEAPLTIVSGKMMTANAYGPTTAKVPVEVRAMYYSAAAKTWLFNPLFPTSGTPPNSSVPGASFSVAADGGVFKNCNGINCAAMRLVPSTVTFANGKAMFMVAPPNASGWADVSLNPTPTNAAMPVYLPVYDTGRLTFGTFRSGPVIYTREVYN</sequence>
<dbReference type="EMBL" id="WKJM01000026">
    <property type="protein sequence ID" value="MRX10962.1"/>
    <property type="molecule type" value="Genomic_DNA"/>
</dbReference>
<evidence type="ECO:0000313" key="4">
    <source>
        <dbReference type="EMBL" id="MRX10962.1"/>
    </source>
</evidence>
<protein>
    <recommendedName>
        <fullName evidence="3">DUF6701 domain-containing protein</fullName>
    </recommendedName>
</protein>
<comment type="similarity">
    <text evidence="1">Belongs to the bactofilin family.</text>
</comment>
<evidence type="ECO:0000256" key="2">
    <source>
        <dbReference type="SAM" id="SignalP"/>
    </source>
</evidence>
<feature type="domain" description="DUF6701" evidence="3">
    <location>
        <begin position="568"/>
        <end position="1143"/>
    </location>
</feature>